<dbReference type="EMBL" id="BK016143">
    <property type="protein sequence ID" value="DAF98141.1"/>
    <property type="molecule type" value="Genomic_DNA"/>
</dbReference>
<name>A0A8S5UUJ0_9CAUD</name>
<protein>
    <submittedName>
        <fullName evidence="1">Uncharacterized protein</fullName>
    </submittedName>
</protein>
<sequence>MVINRREVQDEIVTRMPQVEAWRIIEKLI</sequence>
<accession>A0A8S5UUJ0</accession>
<evidence type="ECO:0000313" key="1">
    <source>
        <dbReference type="EMBL" id="DAF98141.1"/>
    </source>
</evidence>
<reference evidence="1" key="1">
    <citation type="journal article" date="2021" name="Proc. Natl. Acad. Sci. U.S.A.">
        <title>A Catalog of Tens of Thousands of Viruses from Human Metagenomes Reveals Hidden Associations with Chronic Diseases.</title>
        <authorList>
            <person name="Tisza M.J."/>
            <person name="Buck C.B."/>
        </authorList>
    </citation>
    <scope>NUCLEOTIDE SEQUENCE</scope>
    <source>
        <strain evidence="1">CtP6q2</strain>
    </source>
</reference>
<organism evidence="1">
    <name type="scientific">Myoviridae sp. ctP6q2</name>
    <dbReference type="NCBI Taxonomy" id="2825096"/>
    <lineage>
        <taxon>Viruses</taxon>
        <taxon>Duplodnaviria</taxon>
        <taxon>Heunggongvirae</taxon>
        <taxon>Uroviricota</taxon>
        <taxon>Caudoviricetes</taxon>
    </lineage>
</organism>
<proteinExistence type="predicted"/>